<organism evidence="1 2">
    <name type="scientific">Lolium multiflorum</name>
    <name type="common">Italian ryegrass</name>
    <name type="synonym">Lolium perenne subsp. multiflorum</name>
    <dbReference type="NCBI Taxonomy" id="4521"/>
    <lineage>
        <taxon>Eukaryota</taxon>
        <taxon>Viridiplantae</taxon>
        <taxon>Streptophyta</taxon>
        <taxon>Embryophyta</taxon>
        <taxon>Tracheophyta</taxon>
        <taxon>Spermatophyta</taxon>
        <taxon>Magnoliopsida</taxon>
        <taxon>Liliopsida</taxon>
        <taxon>Poales</taxon>
        <taxon>Poaceae</taxon>
        <taxon>BOP clade</taxon>
        <taxon>Pooideae</taxon>
        <taxon>Poodae</taxon>
        <taxon>Poeae</taxon>
        <taxon>Poeae Chloroplast Group 2 (Poeae type)</taxon>
        <taxon>Loliodinae</taxon>
        <taxon>Loliinae</taxon>
        <taxon>Lolium</taxon>
    </lineage>
</organism>
<evidence type="ECO:0000313" key="2">
    <source>
        <dbReference type="Proteomes" id="UP001231189"/>
    </source>
</evidence>
<sequence>MFGNGDGGYWHRATGDHRWAGPSGLAASAFLARHRVASLVLDRGSHLAWRGVGLPGAARGDSPSRSACSQDAHRMLTSRRHSVGQPLGVSRTLTGRHPRVGIPLNNLRAPAFLEHCTSTRLYGPLDRVSGDALCHIALYCPRLHCLHLSGMYKVGADALAALCCPRLCFLRLSAACASALAALCCPRLHCLRLSGLHEVGTGALASIRFLSIAGCIDVKWAMGTRGGGARLTCGGGLAPGNLHRGAMQWRRRLDGGLRGCCGRTVWISSIWWTVRADCVD</sequence>
<dbReference type="InterPro" id="IPR032675">
    <property type="entry name" value="LRR_dom_sf"/>
</dbReference>
<protein>
    <submittedName>
        <fullName evidence="1">Uncharacterized protein</fullName>
    </submittedName>
</protein>
<gene>
    <name evidence="1" type="ORF">QYE76_001077</name>
</gene>
<reference evidence="1" key="1">
    <citation type="submission" date="2023-07" db="EMBL/GenBank/DDBJ databases">
        <title>A chromosome-level genome assembly of Lolium multiflorum.</title>
        <authorList>
            <person name="Chen Y."/>
            <person name="Copetti D."/>
            <person name="Kolliker R."/>
            <person name="Studer B."/>
        </authorList>
    </citation>
    <scope>NUCLEOTIDE SEQUENCE</scope>
    <source>
        <strain evidence="1">02402/16</strain>
        <tissue evidence="1">Leaf</tissue>
    </source>
</reference>
<dbReference type="Proteomes" id="UP001231189">
    <property type="component" value="Unassembled WGS sequence"/>
</dbReference>
<dbReference type="Gene3D" id="3.80.10.10">
    <property type="entry name" value="Ribonuclease Inhibitor"/>
    <property type="match status" value="1"/>
</dbReference>
<dbReference type="PANTHER" id="PTHR46976:SF4">
    <property type="entry name" value="F-BOX DOMAIN-CONTAINING PROTEIN"/>
    <property type="match status" value="1"/>
</dbReference>
<dbReference type="AlphaFoldDB" id="A0AAD8VWZ1"/>
<accession>A0AAD8VWZ1</accession>
<evidence type="ECO:0000313" key="1">
    <source>
        <dbReference type="EMBL" id="KAK1626762.1"/>
    </source>
</evidence>
<dbReference type="EMBL" id="JAUUTY010000005">
    <property type="protein sequence ID" value="KAK1626762.1"/>
    <property type="molecule type" value="Genomic_DNA"/>
</dbReference>
<keyword evidence="2" id="KW-1185">Reference proteome</keyword>
<name>A0AAD8VWZ1_LOLMU</name>
<comment type="caution">
    <text evidence="1">The sequence shown here is derived from an EMBL/GenBank/DDBJ whole genome shotgun (WGS) entry which is preliminary data.</text>
</comment>
<proteinExistence type="predicted"/>
<dbReference type="SUPFAM" id="SSF52047">
    <property type="entry name" value="RNI-like"/>
    <property type="match status" value="1"/>
</dbReference>
<dbReference type="PANTHER" id="PTHR46976">
    <property type="entry name" value="PROTEIN ARABIDILLO 1"/>
    <property type="match status" value="1"/>
</dbReference>